<evidence type="ECO:0000256" key="1">
    <source>
        <dbReference type="ARBA" id="ARBA00004571"/>
    </source>
</evidence>
<comment type="similarity">
    <text evidence="2">Belongs to the porin LamB (TC 1.B.3) family.</text>
</comment>
<evidence type="ECO:0000256" key="7">
    <source>
        <dbReference type="ARBA" id="ARBA00023065"/>
    </source>
</evidence>
<feature type="coiled-coil region" evidence="11">
    <location>
        <begin position="26"/>
        <end position="60"/>
    </location>
</feature>
<keyword evidence="6 12" id="KW-0732">Signal</keyword>
<evidence type="ECO:0000256" key="9">
    <source>
        <dbReference type="ARBA" id="ARBA00023136"/>
    </source>
</evidence>
<keyword evidence="9" id="KW-0472">Membrane</keyword>
<dbReference type="Proteomes" id="UP001246690">
    <property type="component" value="Chromosome"/>
</dbReference>
<gene>
    <name evidence="14" type="ORF">RHD99_02775</name>
</gene>
<evidence type="ECO:0000313" key="14">
    <source>
        <dbReference type="EMBL" id="WMY74927.1"/>
    </source>
</evidence>
<evidence type="ECO:0000256" key="8">
    <source>
        <dbReference type="ARBA" id="ARBA00023114"/>
    </source>
</evidence>
<dbReference type="InterPro" id="IPR021570">
    <property type="entry name" value="LamB-type_porin_N_dom"/>
</dbReference>
<dbReference type="RefSeq" id="WP_309877362.1">
    <property type="nucleotide sequence ID" value="NZ_CP133838.1"/>
</dbReference>
<organism evidence="14 15">
    <name type="scientific">Buttiauxella selenatireducens</name>
    <dbReference type="NCBI Taxonomy" id="3073902"/>
    <lineage>
        <taxon>Bacteria</taxon>
        <taxon>Pseudomonadati</taxon>
        <taxon>Pseudomonadota</taxon>
        <taxon>Gammaproteobacteria</taxon>
        <taxon>Enterobacterales</taxon>
        <taxon>Enterobacteriaceae</taxon>
        <taxon>Buttiauxella</taxon>
    </lineage>
</organism>
<evidence type="ECO:0000256" key="5">
    <source>
        <dbReference type="ARBA" id="ARBA00022692"/>
    </source>
</evidence>
<feature type="domain" description="LamB-type porin N-terminal" evidence="13">
    <location>
        <begin position="30"/>
        <end position="54"/>
    </location>
</feature>
<proteinExistence type="inferred from homology"/>
<dbReference type="EMBL" id="CP133838">
    <property type="protein sequence ID" value="WMY74927.1"/>
    <property type="molecule type" value="Genomic_DNA"/>
</dbReference>
<evidence type="ECO:0000313" key="15">
    <source>
        <dbReference type="Proteomes" id="UP001246690"/>
    </source>
</evidence>
<dbReference type="Pfam" id="PF16966">
    <property type="entry name" value="Porin_8"/>
    <property type="match status" value="1"/>
</dbReference>
<feature type="signal peptide" evidence="12">
    <location>
        <begin position="1"/>
        <end position="22"/>
    </location>
</feature>
<name>A0ABY9SBR0_9ENTR</name>
<evidence type="ECO:0000256" key="4">
    <source>
        <dbReference type="ARBA" id="ARBA00022452"/>
    </source>
</evidence>
<accession>A0ABY9SBR0</accession>
<dbReference type="Pfam" id="PF11471">
    <property type="entry name" value="Sugarporin_N"/>
    <property type="match status" value="1"/>
</dbReference>
<keyword evidence="4" id="KW-1134">Transmembrane beta strand</keyword>
<evidence type="ECO:0000256" key="6">
    <source>
        <dbReference type="ARBA" id="ARBA00022729"/>
    </source>
</evidence>
<keyword evidence="15" id="KW-1185">Reference proteome</keyword>
<keyword evidence="8" id="KW-0626">Porin</keyword>
<keyword evidence="11" id="KW-0175">Coiled coil</keyword>
<protein>
    <submittedName>
        <fullName evidence="14">Carbohydrate porin</fullName>
    </submittedName>
</protein>
<evidence type="ECO:0000256" key="10">
    <source>
        <dbReference type="ARBA" id="ARBA00023237"/>
    </source>
</evidence>
<evidence type="ECO:0000256" key="12">
    <source>
        <dbReference type="SAM" id="SignalP"/>
    </source>
</evidence>
<evidence type="ECO:0000256" key="11">
    <source>
        <dbReference type="SAM" id="Coils"/>
    </source>
</evidence>
<keyword evidence="10" id="KW-0998">Cell outer membrane</keyword>
<evidence type="ECO:0000256" key="3">
    <source>
        <dbReference type="ARBA" id="ARBA00022448"/>
    </source>
</evidence>
<evidence type="ECO:0000256" key="2">
    <source>
        <dbReference type="ARBA" id="ARBA00007055"/>
    </source>
</evidence>
<comment type="subcellular location">
    <subcellularLocation>
        <location evidence="1">Cell outer membrane</location>
        <topology evidence="1">Multi-pass membrane protein</topology>
    </subcellularLocation>
</comment>
<keyword evidence="3" id="KW-0813">Transport</keyword>
<feature type="chain" id="PRO_5046330782" evidence="12">
    <location>
        <begin position="23"/>
        <end position="464"/>
    </location>
</feature>
<keyword evidence="5" id="KW-0812">Transmembrane</keyword>
<evidence type="ECO:0000259" key="13">
    <source>
        <dbReference type="Pfam" id="PF11471"/>
    </source>
</evidence>
<keyword evidence="7" id="KW-0406">Ion transport</keyword>
<sequence>MYLKIKTLALFVGAMLSTGAIASSQQSALEQRLNQLEQRLQAAEQRASNAETEIQQLKSKPIPPQATAPVAVVSEQSVNSATDNKSPKLTLTGYGDLKIYGDVEFNMDAASRSNGLTSMRRSANTNWTDGNNERWDINGRILLGFDGYRRMQNGNFAGFTVQPLADLTGHMNLDDAAFFFGHENDWKVKVGRFEAYDMFPLNQDTFVEYSGNTANDLYGDGYGYIYMMKEGRGRSDTGGNFMLSKNIDNWYFELNTLLENGTSLYQDKSYHGNELVNDKNVAYLRPVIAWSKERFSVAAAMEAQVVDNAYGYVDANGQTVDQSSRTGYGLTMTWNGQKSDPDNGIVANLNTAYLDAADETDFTAGVNALWKNFELGYIYAHNDIDKFDVTSAVQNCDSDCWITNAGTYDIHTIHSSYLFPNVMGMKNFNIYLGTYVSWVSADNDSSEGSDNTRYGGRVRFKYYF</sequence>
<reference evidence="14 15" key="1">
    <citation type="submission" date="2023-09" db="EMBL/GenBank/DDBJ databases">
        <title>Buttiauxella selenatireducens sp. nov., isolated from the rhizosphere of Cardamine hupingshanesis.</title>
        <authorList>
            <person name="Zhang S."/>
            <person name="Xu Z."/>
            <person name="Wang H."/>
            <person name="Guo Y."/>
        </authorList>
    </citation>
    <scope>NUCLEOTIDE SEQUENCE [LARGE SCALE GENOMIC DNA]</scope>
    <source>
        <strain evidence="14 15">R73</strain>
    </source>
</reference>
<dbReference type="InterPro" id="IPR016963">
    <property type="entry name" value="Glycoporin_RafY"/>
</dbReference>